<sequence>MVIKEYKHKCQFLKRVPYDKFTNIEHIGKCCFSQIYKETGERITMVLFGDGNISVDNSIKGTWSSKSISITKFIKRLEKELQWYCLESPLRESSDECAIQPHHYTPQDEINKGIFSLQKTIKNRENNNNDKFKNFNGSIFGINVKFQSIGNFENNYQARKGKFAILREIMSYYSKSHRRVKSADEVYELLLQKVSCLQNLYVKSSIIHRKWSNSKKRIRPTSFFQLLKDENEENLVGPI</sequence>
<organism evidence="1 2">
    <name type="scientific">Diversispora epigaea</name>
    <dbReference type="NCBI Taxonomy" id="1348612"/>
    <lineage>
        <taxon>Eukaryota</taxon>
        <taxon>Fungi</taxon>
        <taxon>Fungi incertae sedis</taxon>
        <taxon>Mucoromycota</taxon>
        <taxon>Glomeromycotina</taxon>
        <taxon>Glomeromycetes</taxon>
        <taxon>Diversisporales</taxon>
        <taxon>Diversisporaceae</taxon>
        <taxon>Diversispora</taxon>
    </lineage>
</organism>
<dbReference type="AlphaFoldDB" id="A0A397G9R0"/>
<keyword evidence="2" id="KW-1185">Reference proteome</keyword>
<gene>
    <name evidence="1" type="ORF">Glove_633g15</name>
</gene>
<dbReference type="Proteomes" id="UP000266861">
    <property type="component" value="Unassembled WGS sequence"/>
</dbReference>
<evidence type="ECO:0000313" key="1">
    <source>
        <dbReference type="EMBL" id="RHZ46126.1"/>
    </source>
</evidence>
<accession>A0A397G9R0</accession>
<comment type="caution">
    <text evidence="1">The sequence shown here is derived from an EMBL/GenBank/DDBJ whole genome shotgun (WGS) entry which is preliminary data.</text>
</comment>
<evidence type="ECO:0000313" key="2">
    <source>
        <dbReference type="Proteomes" id="UP000266861"/>
    </source>
</evidence>
<protein>
    <submittedName>
        <fullName evidence="1">Uncharacterized protein</fullName>
    </submittedName>
</protein>
<dbReference type="EMBL" id="PQFF01000524">
    <property type="protein sequence ID" value="RHZ46126.1"/>
    <property type="molecule type" value="Genomic_DNA"/>
</dbReference>
<reference evidence="1 2" key="1">
    <citation type="submission" date="2018-08" db="EMBL/GenBank/DDBJ databases">
        <title>Genome and evolution of the arbuscular mycorrhizal fungus Diversispora epigaea (formerly Glomus versiforme) and its bacterial endosymbionts.</title>
        <authorList>
            <person name="Sun X."/>
            <person name="Fei Z."/>
            <person name="Harrison M."/>
        </authorList>
    </citation>
    <scope>NUCLEOTIDE SEQUENCE [LARGE SCALE GENOMIC DNA]</scope>
    <source>
        <strain evidence="1 2">IT104</strain>
    </source>
</reference>
<proteinExistence type="predicted"/>
<name>A0A397G9R0_9GLOM</name>